<dbReference type="GO" id="GO:0035861">
    <property type="term" value="C:site of double-strand break"/>
    <property type="evidence" value="ECO:0007669"/>
    <property type="project" value="TreeGrafter"/>
</dbReference>
<proteinExistence type="predicted"/>
<sequence length="222" mass="25784">MQHTHTAAVDRFKCLWTSNKHQVRKRWHDGFLNFHRFNFRAMLYDKENTLVDDLFMPKQSVVSGNQIEFDHHLVSVEDALGTTYTDISSLYTRNHNIAGTKENIKMPQKLPCSRKSLKQQQLRQSLPKRSTFSTTKSRKTNTFISTTDIENNTDIPVKIKATTRKHHSTQTITKKKAKDPIVETIDIKKSPLEQSVKQKDISTKDINEIFISDDEAYDLFSQ</sequence>
<evidence type="ECO:0000313" key="2">
    <source>
        <dbReference type="EMBL" id="KTW28310.1"/>
    </source>
</evidence>
<dbReference type="Pfam" id="PF10382">
    <property type="entry name" value="ZGRF1-like_N"/>
    <property type="match status" value="1"/>
</dbReference>
<gene>
    <name evidence="2" type="ORF">T551_02729</name>
</gene>
<dbReference type="GO" id="GO:0006302">
    <property type="term" value="P:double-strand break repair"/>
    <property type="evidence" value="ECO:0007669"/>
    <property type="project" value="TreeGrafter"/>
</dbReference>
<name>A0A0W4ZIW2_PNEJ7</name>
<dbReference type="GeneID" id="28941247"/>
<evidence type="ECO:0000313" key="3">
    <source>
        <dbReference type="Proteomes" id="UP000053447"/>
    </source>
</evidence>
<dbReference type="PANTHER" id="PTHR28535">
    <property type="entry name" value="ZINC FINGER GRF-TYPE CONTAINING 1"/>
    <property type="match status" value="1"/>
</dbReference>
<accession>A0A0W4ZIW2</accession>
<dbReference type="InterPro" id="IPR018838">
    <property type="entry name" value="ZGRF1-like_N"/>
</dbReference>
<dbReference type="GO" id="GO:0005634">
    <property type="term" value="C:nucleus"/>
    <property type="evidence" value="ECO:0007669"/>
    <property type="project" value="TreeGrafter"/>
</dbReference>
<feature type="domain" description="5'-3' DNA helicase ZGRF1-like N-terminal" evidence="1">
    <location>
        <begin position="9"/>
        <end position="87"/>
    </location>
</feature>
<dbReference type="EMBL" id="LFWA01000012">
    <property type="protein sequence ID" value="KTW28310.1"/>
    <property type="molecule type" value="Genomic_DNA"/>
</dbReference>
<dbReference type="VEuPathDB" id="FungiDB:T551_02729"/>
<dbReference type="OrthoDB" id="6513042at2759"/>
<dbReference type="RefSeq" id="XP_018228872.1">
    <property type="nucleotide sequence ID" value="XM_018374992.1"/>
</dbReference>
<dbReference type="AlphaFoldDB" id="A0A0W4ZIW2"/>
<dbReference type="InterPro" id="IPR052800">
    <property type="entry name" value="DNA_Repair_Helicase_ZGRF1"/>
</dbReference>
<comment type="caution">
    <text evidence="2">The sequence shown here is derived from an EMBL/GenBank/DDBJ whole genome shotgun (WGS) entry which is preliminary data.</text>
</comment>
<dbReference type="PANTHER" id="PTHR28535:SF1">
    <property type="entry name" value="PROTEIN ZGRF1"/>
    <property type="match status" value="1"/>
</dbReference>
<organism evidence="2 3">
    <name type="scientific">Pneumocystis jirovecii (strain RU7)</name>
    <name type="common">Human pneumocystis pneumonia agent</name>
    <dbReference type="NCBI Taxonomy" id="1408657"/>
    <lineage>
        <taxon>Eukaryota</taxon>
        <taxon>Fungi</taxon>
        <taxon>Dikarya</taxon>
        <taxon>Ascomycota</taxon>
        <taxon>Taphrinomycotina</taxon>
        <taxon>Pneumocystomycetes</taxon>
        <taxon>Pneumocystaceae</taxon>
        <taxon>Pneumocystis</taxon>
    </lineage>
</organism>
<protein>
    <recommendedName>
        <fullName evidence="1">5'-3' DNA helicase ZGRF1-like N-terminal domain-containing protein</fullName>
    </recommendedName>
</protein>
<keyword evidence="3" id="KW-1185">Reference proteome</keyword>
<reference evidence="3" key="1">
    <citation type="journal article" date="2016" name="Nat. Commun.">
        <title>Genome analysis of three Pneumocystis species reveals adaptation mechanisms to life exclusively in mammalian hosts.</title>
        <authorList>
            <person name="Ma L."/>
            <person name="Chen Z."/>
            <person name="Huang D.W."/>
            <person name="Kutty G."/>
            <person name="Ishihara M."/>
            <person name="Wang H."/>
            <person name="Abouelleil A."/>
            <person name="Bishop L."/>
            <person name="Davey E."/>
            <person name="Deng R."/>
            <person name="Deng X."/>
            <person name="Fan L."/>
            <person name="Fantoni G."/>
            <person name="Fitzgerald M."/>
            <person name="Gogineni E."/>
            <person name="Goldberg J.M."/>
            <person name="Handley G."/>
            <person name="Hu X."/>
            <person name="Huber C."/>
            <person name="Jiao X."/>
            <person name="Jones K."/>
            <person name="Levin J.Z."/>
            <person name="Liu Y."/>
            <person name="Macdonald P."/>
            <person name="Melnikov A."/>
            <person name="Raley C."/>
            <person name="Sassi M."/>
            <person name="Sherman B.T."/>
            <person name="Song X."/>
            <person name="Sykes S."/>
            <person name="Tran B."/>
            <person name="Walsh L."/>
            <person name="Xia Y."/>
            <person name="Yang J."/>
            <person name="Young S."/>
            <person name="Zeng Q."/>
            <person name="Zheng X."/>
            <person name="Stephens R."/>
            <person name="Nusbaum C."/>
            <person name="Birren B.W."/>
            <person name="Azadi P."/>
            <person name="Lempicki R.A."/>
            <person name="Cuomo C.A."/>
            <person name="Kovacs J.A."/>
        </authorList>
    </citation>
    <scope>NUCLEOTIDE SEQUENCE [LARGE SCALE GENOMIC DNA]</scope>
    <source>
        <strain evidence="3">RU7</strain>
    </source>
</reference>
<evidence type="ECO:0000259" key="1">
    <source>
        <dbReference type="Pfam" id="PF10382"/>
    </source>
</evidence>
<dbReference type="Proteomes" id="UP000053447">
    <property type="component" value="Unassembled WGS sequence"/>
</dbReference>